<dbReference type="SMART" id="SM00426">
    <property type="entry name" value="TEA"/>
    <property type="match status" value="1"/>
</dbReference>
<keyword evidence="6" id="KW-1185">Reference proteome</keyword>
<dbReference type="Gene3D" id="6.10.20.40">
    <property type="entry name" value="TEA/ATTS domain"/>
    <property type="match status" value="1"/>
</dbReference>
<sequence length="386" mass="43347">MPYSHYPVQAISPTARTGRKTLKYKRSEPVWSVALEEALLRGLQEYRPSSARNPALLQRFPRRNKWISDYIFQQTGKTRTAKQVGSRLQQLRETCSDSEILGLIINKSFPSRQGSPRSSSSSAESSLPSSTASTPTSSTFPVLPLPLSIIPQQVEVSIALVLHELDLYYGSRTPCITLDLDECGLSEASHNASSFTRRAEIRSLDRMSECPLTIKFSATALQVRKKGPQPQYRCVSSVYRDDELVFTDAESNANLQLSFFDEKSQAVVYSTKLVPEFWGGMTCDPSEYFQYKISQHIYSTSAYGDEHLLFAITYHLESGSPIPSTWEALELPPSMMDTPVFPNCSTDITSGYDFTLFPADSSLEFSYPQYPGPAYDMQILPQNVYY</sequence>
<reference evidence="5" key="1">
    <citation type="submission" date="2020-11" db="EMBL/GenBank/DDBJ databases">
        <authorList>
            <consortium name="DOE Joint Genome Institute"/>
            <person name="Ahrendt S."/>
            <person name="Riley R."/>
            <person name="Andreopoulos W."/>
            <person name="Labutti K."/>
            <person name="Pangilinan J."/>
            <person name="Ruiz-Duenas F.J."/>
            <person name="Barrasa J.M."/>
            <person name="Sanchez-Garcia M."/>
            <person name="Camarero S."/>
            <person name="Miyauchi S."/>
            <person name="Serrano A."/>
            <person name="Linde D."/>
            <person name="Babiker R."/>
            <person name="Drula E."/>
            <person name="Ayuso-Fernandez I."/>
            <person name="Pacheco R."/>
            <person name="Padilla G."/>
            <person name="Ferreira P."/>
            <person name="Barriuso J."/>
            <person name="Kellner H."/>
            <person name="Castanera R."/>
            <person name="Alfaro M."/>
            <person name="Ramirez L."/>
            <person name="Pisabarro A.G."/>
            <person name="Kuo A."/>
            <person name="Tritt A."/>
            <person name="Lipzen A."/>
            <person name="He G."/>
            <person name="Yan M."/>
            <person name="Ng V."/>
            <person name="Cullen D."/>
            <person name="Martin F."/>
            <person name="Rosso M.-N."/>
            <person name="Henrissat B."/>
            <person name="Hibbett D."/>
            <person name="Martinez A.T."/>
            <person name="Grigoriev I.V."/>
        </authorList>
    </citation>
    <scope>NUCLEOTIDE SEQUENCE</scope>
    <source>
        <strain evidence="5">CIRM-BRFM 674</strain>
    </source>
</reference>
<dbReference type="PROSITE" id="PS51088">
    <property type="entry name" value="TEA_2"/>
    <property type="match status" value="1"/>
</dbReference>
<comment type="caution">
    <text evidence="5">The sequence shown here is derived from an EMBL/GenBank/DDBJ whole genome shotgun (WGS) entry which is preliminary data.</text>
</comment>
<accession>A0A9P5Z7V4</accession>
<evidence type="ECO:0000313" key="5">
    <source>
        <dbReference type="EMBL" id="KAF9482597.1"/>
    </source>
</evidence>
<dbReference type="Proteomes" id="UP000807469">
    <property type="component" value="Unassembled WGS sequence"/>
</dbReference>
<dbReference type="InterPro" id="IPR000818">
    <property type="entry name" value="TEA/ATTS_dom"/>
</dbReference>
<comment type="similarity">
    <text evidence="1">Belongs to the TEC1 family.</text>
</comment>
<dbReference type="OrthoDB" id="10006572at2759"/>
<dbReference type="AlphaFoldDB" id="A0A9P5Z7V4"/>
<evidence type="ECO:0000259" key="4">
    <source>
        <dbReference type="PROSITE" id="PS51088"/>
    </source>
</evidence>
<evidence type="ECO:0000313" key="6">
    <source>
        <dbReference type="Proteomes" id="UP000807469"/>
    </source>
</evidence>
<evidence type="ECO:0000256" key="3">
    <source>
        <dbReference type="SAM" id="MobiDB-lite"/>
    </source>
</evidence>
<gene>
    <name evidence="5" type="ORF">BDN70DRAFT_874768</name>
</gene>
<evidence type="ECO:0000256" key="2">
    <source>
        <dbReference type="PROSITE-ProRule" id="PRU00505"/>
    </source>
</evidence>
<feature type="region of interest" description="Disordered" evidence="3">
    <location>
        <begin position="110"/>
        <end position="137"/>
    </location>
</feature>
<protein>
    <recommendedName>
        <fullName evidence="4">TEA domain-containing protein</fullName>
    </recommendedName>
</protein>
<dbReference type="EMBL" id="MU155163">
    <property type="protein sequence ID" value="KAF9482597.1"/>
    <property type="molecule type" value="Genomic_DNA"/>
</dbReference>
<dbReference type="Pfam" id="PF01285">
    <property type="entry name" value="TEA"/>
    <property type="match status" value="1"/>
</dbReference>
<organism evidence="5 6">
    <name type="scientific">Pholiota conissans</name>
    <dbReference type="NCBI Taxonomy" id="109636"/>
    <lineage>
        <taxon>Eukaryota</taxon>
        <taxon>Fungi</taxon>
        <taxon>Dikarya</taxon>
        <taxon>Basidiomycota</taxon>
        <taxon>Agaricomycotina</taxon>
        <taxon>Agaricomycetes</taxon>
        <taxon>Agaricomycetidae</taxon>
        <taxon>Agaricales</taxon>
        <taxon>Agaricineae</taxon>
        <taxon>Strophariaceae</taxon>
        <taxon>Pholiota</taxon>
    </lineage>
</organism>
<dbReference type="GO" id="GO:0003700">
    <property type="term" value="F:DNA-binding transcription factor activity"/>
    <property type="evidence" value="ECO:0007669"/>
    <property type="project" value="InterPro"/>
</dbReference>
<dbReference type="InterPro" id="IPR038096">
    <property type="entry name" value="TEA/ATTS_sf"/>
</dbReference>
<feature type="DNA-binding region" description="TEA" evidence="2">
    <location>
        <begin position="24"/>
        <end position="98"/>
    </location>
</feature>
<proteinExistence type="inferred from homology"/>
<evidence type="ECO:0000256" key="1">
    <source>
        <dbReference type="ARBA" id="ARBA00008421"/>
    </source>
</evidence>
<name>A0A9P5Z7V4_9AGAR</name>
<feature type="domain" description="TEA" evidence="4">
    <location>
        <begin position="24"/>
        <end position="98"/>
    </location>
</feature>